<evidence type="ECO:0000256" key="13">
    <source>
        <dbReference type="ARBA" id="ARBA00051157"/>
    </source>
</evidence>
<sequence length="322" mass="35935">MDNLINLAKNKVLNGEKIDKIEALKIVNSINLDNLLNAANEIREAFCGDEFNLCTIINVKSGKCSQDCKFCAQSAHYKTGCEVYPFKDISEILETAKYNEKQEAHRFSLVASGKDLNSHKKDIDKIREIYENLQDKTSLHLCASFGMADKKDLLKLKESGVRTYHHNLESSRRFYPKICTTHTYDDRINTIKAAFEAGLDVCSGGIFGLGESIEDRIDMAIELRELGVSSVPINILTPIKGTPFQNNPLLDNEEILRSIAIYRFILPNVFLRFAGGRKNLGKSVKKALKSGINAALTGDFLTTTGDSIESDKSMIKDCGFHI</sequence>
<dbReference type="GO" id="GO:0051539">
    <property type="term" value="F:4 iron, 4 sulfur cluster binding"/>
    <property type="evidence" value="ECO:0007669"/>
    <property type="project" value="UniProtKB-KW"/>
</dbReference>
<reference evidence="18" key="1">
    <citation type="submission" date="2017-10" db="EMBL/GenBank/DDBJ databases">
        <title>Campylobacter species from seals.</title>
        <authorList>
            <person name="Gilbert M.J."/>
            <person name="Zomer A.L."/>
            <person name="Timmerman A.J."/>
            <person name="Duim B."/>
            <person name="Wagenaar J.A."/>
        </authorList>
    </citation>
    <scope>NUCLEOTIDE SEQUENCE [LARGE SCALE GENOMIC DNA]</scope>
    <source>
        <strain evidence="18">17S00004-5</strain>
    </source>
</reference>
<dbReference type="NCBIfam" id="TIGR00433">
    <property type="entry name" value="bioB"/>
    <property type="match status" value="1"/>
</dbReference>
<accession>A0A2P8R0N3</accession>
<keyword evidence="8 14" id="KW-0001">2Fe-2S</keyword>
<keyword evidence="9 14" id="KW-0479">Metal-binding</keyword>
<comment type="cofactor">
    <cofactor evidence="14 15">
        <name>[4Fe-4S] cluster</name>
        <dbReference type="ChEBI" id="CHEBI:49883"/>
    </cofactor>
    <text evidence="14 15">Binds 1 [4Fe-4S] cluster. The cluster is coordinated with 3 cysteines and an exchangeable S-adenosyl-L-methionine.</text>
</comment>
<evidence type="ECO:0000256" key="5">
    <source>
        <dbReference type="ARBA" id="ARBA00022485"/>
    </source>
</evidence>
<evidence type="ECO:0000256" key="9">
    <source>
        <dbReference type="ARBA" id="ARBA00022723"/>
    </source>
</evidence>
<evidence type="ECO:0000256" key="11">
    <source>
        <dbReference type="ARBA" id="ARBA00023004"/>
    </source>
</evidence>
<proteinExistence type="inferred from homology"/>
<evidence type="ECO:0000313" key="17">
    <source>
        <dbReference type="EMBL" id="PSM52052.1"/>
    </source>
</evidence>
<dbReference type="PANTHER" id="PTHR22976:SF2">
    <property type="entry name" value="BIOTIN SYNTHASE, MITOCHONDRIAL"/>
    <property type="match status" value="1"/>
</dbReference>
<feature type="binding site" evidence="14 15">
    <location>
        <position position="202"/>
    </location>
    <ligand>
        <name>[2Fe-2S] cluster</name>
        <dbReference type="ChEBI" id="CHEBI:190135"/>
    </ligand>
</feature>
<dbReference type="InterPro" id="IPR006638">
    <property type="entry name" value="Elp3/MiaA/NifB-like_rSAM"/>
</dbReference>
<feature type="binding site" evidence="14 15">
    <location>
        <position position="64"/>
    </location>
    <ligand>
        <name>[4Fe-4S] cluster</name>
        <dbReference type="ChEBI" id="CHEBI:49883"/>
        <note>4Fe-4S-S-AdoMet</note>
    </ligand>
</feature>
<comment type="cofactor">
    <cofactor evidence="14">
        <name>[2Fe-2S] cluster</name>
        <dbReference type="ChEBI" id="CHEBI:190135"/>
    </cofactor>
    <text evidence="14">Binds 1 [2Fe-2S] cluster. The cluster is coordinated with 3 cysteines and 1 arginine.</text>
</comment>
<keyword evidence="5 14" id="KW-0004">4Fe-4S</keyword>
<gene>
    <name evidence="14" type="primary">bioB</name>
    <name evidence="17" type="ORF">CQ405_05700</name>
</gene>
<dbReference type="UniPathway" id="UPA00078">
    <property type="reaction ID" value="UER00162"/>
</dbReference>
<protein>
    <recommendedName>
        <fullName evidence="4 14">Biotin synthase</fullName>
        <ecNumber evidence="4 14">2.8.1.6</ecNumber>
    </recommendedName>
</protein>
<feature type="binding site" evidence="14 15">
    <location>
        <position position="142"/>
    </location>
    <ligand>
        <name>[2Fe-2S] cluster</name>
        <dbReference type="ChEBI" id="CHEBI:190135"/>
    </ligand>
</feature>
<dbReference type="RefSeq" id="WP_106871580.1">
    <property type="nucleotide sequence ID" value="NZ_CP053841.1"/>
</dbReference>
<dbReference type="SUPFAM" id="SSF102114">
    <property type="entry name" value="Radical SAM enzymes"/>
    <property type="match status" value="1"/>
</dbReference>
<evidence type="ECO:0000256" key="2">
    <source>
        <dbReference type="ARBA" id="ARBA00010765"/>
    </source>
</evidence>
<evidence type="ECO:0000256" key="7">
    <source>
        <dbReference type="ARBA" id="ARBA00022691"/>
    </source>
</evidence>
<dbReference type="HAMAP" id="MF_01694">
    <property type="entry name" value="BioB"/>
    <property type="match status" value="1"/>
</dbReference>
<dbReference type="SFLD" id="SFLDG01060">
    <property type="entry name" value="BATS_domain_containing"/>
    <property type="match status" value="1"/>
</dbReference>
<dbReference type="SFLD" id="SFLDG01278">
    <property type="entry name" value="biotin_synthase_like"/>
    <property type="match status" value="1"/>
</dbReference>
<keyword evidence="11 14" id="KW-0408">Iron</keyword>
<comment type="pathway">
    <text evidence="1 14">Cofactor biosynthesis; biotin biosynthesis; biotin from 7,8-diaminononanoate: step 2/2.</text>
</comment>
<dbReference type="Gene3D" id="3.20.20.70">
    <property type="entry name" value="Aldolase class I"/>
    <property type="match status" value="1"/>
</dbReference>
<feature type="binding site" evidence="14 15">
    <location>
        <position position="68"/>
    </location>
    <ligand>
        <name>[4Fe-4S] cluster</name>
        <dbReference type="ChEBI" id="CHEBI:49883"/>
        <note>4Fe-4S-S-AdoMet</note>
    </ligand>
</feature>
<dbReference type="InterPro" id="IPR002684">
    <property type="entry name" value="Biotin_synth/BioAB"/>
</dbReference>
<keyword evidence="12 14" id="KW-0411">Iron-sulfur</keyword>
<evidence type="ECO:0000256" key="6">
    <source>
        <dbReference type="ARBA" id="ARBA00022679"/>
    </source>
</evidence>
<dbReference type="SMART" id="SM00876">
    <property type="entry name" value="BATS"/>
    <property type="match status" value="1"/>
</dbReference>
<dbReference type="InterPro" id="IPR024177">
    <property type="entry name" value="Biotin_synthase"/>
</dbReference>
<dbReference type="EMBL" id="PDHH01000004">
    <property type="protein sequence ID" value="PSM52052.1"/>
    <property type="molecule type" value="Genomic_DNA"/>
</dbReference>
<dbReference type="InterPro" id="IPR013785">
    <property type="entry name" value="Aldolase_TIM"/>
</dbReference>
<organism evidence="17 18">
    <name type="scientific">Campylobacter blaseri</name>
    <dbReference type="NCBI Taxonomy" id="2042961"/>
    <lineage>
        <taxon>Bacteria</taxon>
        <taxon>Pseudomonadati</taxon>
        <taxon>Campylobacterota</taxon>
        <taxon>Epsilonproteobacteria</taxon>
        <taxon>Campylobacterales</taxon>
        <taxon>Campylobacteraceae</taxon>
        <taxon>Campylobacter</taxon>
    </lineage>
</organism>
<comment type="cofactor">
    <cofactor evidence="15">
        <name>[2Fe-2S] cluster</name>
        <dbReference type="ChEBI" id="CHEBI:190135"/>
    </cofactor>
    <text evidence="15">Binds 1 [2Fe-2S] cluster. The cluster is coordinated with 3 cysteines and 1 arginine.</text>
</comment>
<dbReference type="GO" id="GO:0051537">
    <property type="term" value="F:2 iron, 2 sulfur cluster binding"/>
    <property type="evidence" value="ECO:0007669"/>
    <property type="project" value="UniProtKB-KW"/>
</dbReference>
<dbReference type="OrthoDB" id="9786826at2"/>
<dbReference type="SMART" id="SM00729">
    <property type="entry name" value="Elp3"/>
    <property type="match status" value="1"/>
</dbReference>
<dbReference type="InterPro" id="IPR058240">
    <property type="entry name" value="rSAM_sf"/>
</dbReference>
<evidence type="ECO:0000256" key="3">
    <source>
        <dbReference type="ARBA" id="ARBA00011738"/>
    </source>
</evidence>
<keyword evidence="7 14" id="KW-0949">S-adenosyl-L-methionine</keyword>
<dbReference type="GO" id="GO:0009102">
    <property type="term" value="P:biotin biosynthetic process"/>
    <property type="evidence" value="ECO:0007669"/>
    <property type="project" value="UniProtKB-UniRule"/>
</dbReference>
<keyword evidence="10 14" id="KW-0093">Biotin biosynthesis</keyword>
<dbReference type="Pfam" id="PF06968">
    <property type="entry name" value="BATS"/>
    <property type="match status" value="1"/>
</dbReference>
<evidence type="ECO:0000256" key="14">
    <source>
        <dbReference type="HAMAP-Rule" id="MF_01694"/>
    </source>
</evidence>
<evidence type="ECO:0000256" key="4">
    <source>
        <dbReference type="ARBA" id="ARBA00012236"/>
    </source>
</evidence>
<dbReference type="PROSITE" id="PS51918">
    <property type="entry name" value="RADICAL_SAM"/>
    <property type="match status" value="1"/>
</dbReference>
<comment type="caution">
    <text evidence="17">The sequence shown here is derived from an EMBL/GenBank/DDBJ whole genome shotgun (WGS) entry which is preliminary data.</text>
</comment>
<dbReference type="Proteomes" id="UP000240535">
    <property type="component" value="Unassembled WGS sequence"/>
</dbReference>
<evidence type="ECO:0000313" key="18">
    <source>
        <dbReference type="Proteomes" id="UP000240535"/>
    </source>
</evidence>
<evidence type="ECO:0000256" key="15">
    <source>
        <dbReference type="PIRSR" id="PIRSR001619-1"/>
    </source>
</evidence>
<dbReference type="EC" id="2.8.1.6" evidence="4 14"/>
<dbReference type="GO" id="GO:0005506">
    <property type="term" value="F:iron ion binding"/>
    <property type="evidence" value="ECO:0007669"/>
    <property type="project" value="UniProtKB-UniRule"/>
</dbReference>
<comment type="function">
    <text evidence="14">Catalyzes the conversion of dethiobiotin (DTB) to biotin by the insertion of a sulfur atom into dethiobiotin via a radical-based mechanism.</text>
</comment>
<feature type="domain" description="Radical SAM core" evidence="16">
    <location>
        <begin position="49"/>
        <end position="277"/>
    </location>
</feature>
<dbReference type="GO" id="GO:0004076">
    <property type="term" value="F:biotin synthase activity"/>
    <property type="evidence" value="ECO:0007669"/>
    <property type="project" value="UniProtKB-UniRule"/>
</dbReference>
<dbReference type="InterPro" id="IPR007197">
    <property type="entry name" value="rSAM"/>
</dbReference>
<keyword evidence="18" id="KW-1185">Reference proteome</keyword>
<feature type="binding site" evidence="14 15">
    <location>
        <position position="71"/>
    </location>
    <ligand>
        <name>[4Fe-4S] cluster</name>
        <dbReference type="ChEBI" id="CHEBI:49883"/>
        <note>4Fe-4S-S-AdoMet</note>
    </ligand>
</feature>
<comment type="catalytic activity">
    <reaction evidence="13 14">
        <text>(4R,5S)-dethiobiotin + (sulfur carrier)-SH + 2 reduced [2Fe-2S]-[ferredoxin] + 2 S-adenosyl-L-methionine = (sulfur carrier)-H + biotin + 2 5'-deoxyadenosine + 2 L-methionine + 2 oxidized [2Fe-2S]-[ferredoxin]</text>
        <dbReference type="Rhea" id="RHEA:22060"/>
        <dbReference type="Rhea" id="RHEA-COMP:10000"/>
        <dbReference type="Rhea" id="RHEA-COMP:10001"/>
        <dbReference type="Rhea" id="RHEA-COMP:14737"/>
        <dbReference type="Rhea" id="RHEA-COMP:14739"/>
        <dbReference type="ChEBI" id="CHEBI:17319"/>
        <dbReference type="ChEBI" id="CHEBI:29917"/>
        <dbReference type="ChEBI" id="CHEBI:33737"/>
        <dbReference type="ChEBI" id="CHEBI:33738"/>
        <dbReference type="ChEBI" id="CHEBI:57586"/>
        <dbReference type="ChEBI" id="CHEBI:57844"/>
        <dbReference type="ChEBI" id="CHEBI:59789"/>
        <dbReference type="ChEBI" id="CHEBI:64428"/>
        <dbReference type="ChEBI" id="CHEBI:149473"/>
        <dbReference type="EC" id="2.8.1.6"/>
    </reaction>
</comment>
<evidence type="ECO:0000259" key="16">
    <source>
        <dbReference type="PROSITE" id="PS51918"/>
    </source>
</evidence>
<keyword evidence="6 14" id="KW-0808">Transferase</keyword>
<dbReference type="InterPro" id="IPR010722">
    <property type="entry name" value="BATS_dom"/>
</dbReference>
<evidence type="ECO:0000256" key="1">
    <source>
        <dbReference type="ARBA" id="ARBA00004942"/>
    </source>
</evidence>
<comment type="similarity">
    <text evidence="2 14">Belongs to the radical SAM superfamily. Biotin synthase family.</text>
</comment>
<dbReference type="CDD" id="cd01335">
    <property type="entry name" value="Radical_SAM"/>
    <property type="match status" value="1"/>
</dbReference>
<feature type="binding site" evidence="14 15">
    <location>
        <position position="108"/>
    </location>
    <ligand>
        <name>[2Fe-2S] cluster</name>
        <dbReference type="ChEBI" id="CHEBI:190135"/>
    </ligand>
</feature>
<dbReference type="AlphaFoldDB" id="A0A2P8R0N3"/>
<comment type="subunit">
    <text evidence="3 14">Homodimer.</text>
</comment>
<evidence type="ECO:0000256" key="12">
    <source>
        <dbReference type="ARBA" id="ARBA00023014"/>
    </source>
</evidence>
<feature type="binding site" evidence="14 15">
    <location>
        <position position="272"/>
    </location>
    <ligand>
        <name>[2Fe-2S] cluster</name>
        <dbReference type="ChEBI" id="CHEBI:190135"/>
    </ligand>
</feature>
<evidence type="ECO:0000256" key="10">
    <source>
        <dbReference type="ARBA" id="ARBA00022756"/>
    </source>
</evidence>
<dbReference type="Pfam" id="PF04055">
    <property type="entry name" value="Radical_SAM"/>
    <property type="match status" value="1"/>
</dbReference>
<dbReference type="FunFam" id="3.20.20.70:FF:000026">
    <property type="entry name" value="Biotin synthase"/>
    <property type="match status" value="1"/>
</dbReference>
<name>A0A2P8R0N3_9BACT</name>
<dbReference type="SFLD" id="SFLDS00029">
    <property type="entry name" value="Radical_SAM"/>
    <property type="match status" value="1"/>
</dbReference>
<dbReference type="PANTHER" id="PTHR22976">
    <property type="entry name" value="BIOTIN SYNTHASE"/>
    <property type="match status" value="1"/>
</dbReference>
<dbReference type="PIRSF" id="PIRSF001619">
    <property type="entry name" value="Biotin_synth"/>
    <property type="match status" value="1"/>
</dbReference>
<evidence type="ECO:0000256" key="8">
    <source>
        <dbReference type="ARBA" id="ARBA00022714"/>
    </source>
</evidence>